<protein>
    <submittedName>
        <fullName evidence="3">HIT family protein</fullName>
    </submittedName>
</protein>
<organism evidence="3 4">
    <name type="scientific">Halovibrio salipaludis</name>
    <dbReference type="NCBI Taxonomy" id="2032626"/>
    <lineage>
        <taxon>Bacteria</taxon>
        <taxon>Pseudomonadati</taxon>
        <taxon>Pseudomonadota</taxon>
        <taxon>Gammaproteobacteria</taxon>
        <taxon>Oceanospirillales</taxon>
        <taxon>Halomonadaceae</taxon>
        <taxon>Halovibrio</taxon>
    </lineage>
</organism>
<name>A0A2A2FB43_9GAMM</name>
<evidence type="ECO:0000313" key="4">
    <source>
        <dbReference type="Proteomes" id="UP000218896"/>
    </source>
</evidence>
<dbReference type="AlphaFoldDB" id="A0A2A2FB43"/>
<proteinExistence type="predicted"/>
<dbReference type="Pfam" id="PF01230">
    <property type="entry name" value="HIT"/>
    <property type="match status" value="1"/>
</dbReference>
<evidence type="ECO:0000259" key="2">
    <source>
        <dbReference type="PROSITE" id="PS51084"/>
    </source>
</evidence>
<sequence>MTDFSLHPQLEADCHWVGRLENCQILLHHNAGVPWYIVVPETAAGELHEMGMAERADVDWVLDAMARFIKHHHGSERINLGAIGNRVPQLHIHVIGRSEGDPCWPDAVWGHLPEGPAWSEAAIEAIRQQAPVEA</sequence>
<dbReference type="Proteomes" id="UP000218896">
    <property type="component" value="Unassembled WGS sequence"/>
</dbReference>
<dbReference type="PIRSF" id="PIRSF000714">
    <property type="entry name" value="HIT"/>
    <property type="match status" value="1"/>
</dbReference>
<evidence type="ECO:0000256" key="1">
    <source>
        <dbReference type="PROSITE-ProRule" id="PRU00464"/>
    </source>
</evidence>
<feature type="domain" description="HIT" evidence="2">
    <location>
        <begin position="37"/>
        <end position="104"/>
    </location>
</feature>
<evidence type="ECO:0000313" key="3">
    <source>
        <dbReference type="EMBL" id="PAU82168.1"/>
    </source>
</evidence>
<keyword evidence="4" id="KW-1185">Reference proteome</keyword>
<dbReference type="InterPro" id="IPR026026">
    <property type="entry name" value="HIT_Hint"/>
</dbReference>
<comment type="caution">
    <text evidence="1">Lacks conserved residue(s) required for the propagation of feature annotation.</text>
</comment>
<comment type="caution">
    <text evidence="3">The sequence shown here is derived from an EMBL/GenBank/DDBJ whole genome shotgun (WGS) entry which is preliminary data.</text>
</comment>
<reference evidence="3 4" key="1">
    <citation type="submission" date="2017-08" db="EMBL/GenBank/DDBJ databases">
        <title>Halovibrio sewagensis sp. nov., isolated from wastewater of high salinity.</title>
        <authorList>
            <person name="Dong X."/>
            <person name="Zhang G."/>
        </authorList>
    </citation>
    <scope>NUCLEOTIDE SEQUENCE [LARGE SCALE GENOMIC DNA]</scope>
    <source>
        <strain evidence="3 4">YL5-2</strain>
    </source>
</reference>
<dbReference type="EMBL" id="NSKD01000001">
    <property type="protein sequence ID" value="PAU82168.1"/>
    <property type="molecule type" value="Genomic_DNA"/>
</dbReference>
<gene>
    <name evidence="3" type="ORF">CK501_03185</name>
</gene>
<dbReference type="Gene3D" id="3.30.428.10">
    <property type="entry name" value="HIT-like"/>
    <property type="match status" value="1"/>
</dbReference>
<accession>A0A2A2FB43</accession>
<dbReference type="SUPFAM" id="SSF54197">
    <property type="entry name" value="HIT-like"/>
    <property type="match status" value="1"/>
</dbReference>
<dbReference type="RefSeq" id="WP_095616263.1">
    <property type="nucleotide sequence ID" value="NZ_NSKD01000001.1"/>
</dbReference>
<dbReference type="InterPro" id="IPR011146">
    <property type="entry name" value="HIT-like"/>
</dbReference>
<dbReference type="GO" id="GO:0003824">
    <property type="term" value="F:catalytic activity"/>
    <property type="evidence" value="ECO:0007669"/>
    <property type="project" value="InterPro"/>
</dbReference>
<dbReference type="InterPro" id="IPR036265">
    <property type="entry name" value="HIT-like_sf"/>
</dbReference>
<dbReference type="OrthoDB" id="9799145at2"/>
<dbReference type="PROSITE" id="PS51084">
    <property type="entry name" value="HIT_2"/>
    <property type="match status" value="1"/>
</dbReference>